<feature type="domain" description="NAD-dependent epimerase/dehydratase" evidence="2">
    <location>
        <begin position="3"/>
        <end position="192"/>
    </location>
</feature>
<name>A0ABU8U7M5_9ACTN</name>
<evidence type="ECO:0000259" key="2">
    <source>
        <dbReference type="Pfam" id="PF01370"/>
    </source>
</evidence>
<accession>A0ABU8U7M5</accession>
<dbReference type="Proteomes" id="UP001382904">
    <property type="component" value="Unassembled WGS sequence"/>
</dbReference>
<evidence type="ECO:0000313" key="4">
    <source>
        <dbReference type="Proteomes" id="UP001382904"/>
    </source>
</evidence>
<evidence type="ECO:0000313" key="3">
    <source>
        <dbReference type="EMBL" id="MEJ8643856.1"/>
    </source>
</evidence>
<dbReference type="EMBL" id="JBBKAM010000002">
    <property type="protein sequence ID" value="MEJ8643856.1"/>
    <property type="molecule type" value="Genomic_DNA"/>
</dbReference>
<sequence length="274" mass="30354">MRIAVTGGDGFIGRYAVEYLRENGHEALAVDRASGIDILEDKLETALKDVDGVIHLAGVLGTDELFDMVETAIDVNVKGTYRVLEACRKNEARFVGITMPQVWKNVYQTTKQCAQNLSYAWHENFQVPVSHVRAFNAFGPGQKHYGVQKILPTFALKAWRGEAIPVWGDGTQTVDLVYSADLGRMLADALQFGDCEVFDGGTGVAFTVNEVAQMVLEVTGSKAGIEYLPMRKGETKTDLVAKGDGWEKLGWRPEFRSSDLEQTVLHYRRFATEA</sequence>
<dbReference type="Gene3D" id="3.90.25.10">
    <property type="entry name" value="UDP-galactose 4-epimerase, domain 1"/>
    <property type="match status" value="1"/>
</dbReference>
<comment type="caution">
    <text evidence="3">The sequence shown here is derived from an EMBL/GenBank/DDBJ whole genome shotgun (WGS) entry which is preliminary data.</text>
</comment>
<evidence type="ECO:0000256" key="1">
    <source>
        <dbReference type="ARBA" id="ARBA00007637"/>
    </source>
</evidence>
<protein>
    <submittedName>
        <fullName evidence="3">NAD(P)-dependent oxidoreductase</fullName>
    </submittedName>
</protein>
<proteinExistence type="inferred from homology"/>
<dbReference type="InterPro" id="IPR001509">
    <property type="entry name" value="Epimerase_deHydtase"/>
</dbReference>
<dbReference type="Pfam" id="PF01370">
    <property type="entry name" value="Epimerase"/>
    <property type="match status" value="1"/>
</dbReference>
<gene>
    <name evidence="3" type="ORF">WKI68_25790</name>
</gene>
<dbReference type="PANTHER" id="PTHR43000">
    <property type="entry name" value="DTDP-D-GLUCOSE 4,6-DEHYDRATASE-RELATED"/>
    <property type="match status" value="1"/>
</dbReference>
<reference evidence="3 4" key="1">
    <citation type="submission" date="2024-03" db="EMBL/GenBank/DDBJ databases">
        <title>Novel Streptomyces species of biotechnological and ecological value are a feature of Machair soil.</title>
        <authorList>
            <person name="Prole J.R."/>
            <person name="Goodfellow M."/>
            <person name="Allenby N."/>
            <person name="Ward A.C."/>
        </authorList>
    </citation>
    <scope>NUCLEOTIDE SEQUENCE [LARGE SCALE GENOMIC DNA]</scope>
    <source>
        <strain evidence="3 4">MS1.HAVA.3</strain>
    </source>
</reference>
<organism evidence="3 4">
    <name type="scientific">Streptomyces caledonius</name>
    <dbReference type="NCBI Taxonomy" id="3134107"/>
    <lineage>
        <taxon>Bacteria</taxon>
        <taxon>Bacillati</taxon>
        <taxon>Actinomycetota</taxon>
        <taxon>Actinomycetes</taxon>
        <taxon>Kitasatosporales</taxon>
        <taxon>Streptomycetaceae</taxon>
        <taxon>Streptomyces</taxon>
    </lineage>
</organism>
<dbReference type="SUPFAM" id="SSF51735">
    <property type="entry name" value="NAD(P)-binding Rossmann-fold domains"/>
    <property type="match status" value="1"/>
</dbReference>
<keyword evidence="4" id="KW-1185">Reference proteome</keyword>
<dbReference type="Gene3D" id="3.40.50.720">
    <property type="entry name" value="NAD(P)-binding Rossmann-like Domain"/>
    <property type="match status" value="2"/>
</dbReference>
<comment type="similarity">
    <text evidence="1">Belongs to the NAD(P)-dependent epimerase/dehydratase family.</text>
</comment>
<dbReference type="InterPro" id="IPR036291">
    <property type="entry name" value="NAD(P)-bd_dom_sf"/>
</dbReference>